<keyword evidence="1" id="KW-0472">Membrane</keyword>
<protein>
    <submittedName>
        <fullName evidence="2">Uncharacterized protein</fullName>
    </submittedName>
</protein>
<dbReference type="EMBL" id="NUEH01000031">
    <property type="protein sequence ID" value="PEI85876.1"/>
    <property type="molecule type" value="Genomic_DNA"/>
</dbReference>
<sequence>MGVKEKLRSFIDSIFDPIVSFLDLCIEKLQGINMVTAQGINVGKYLSVFGDMPAVWQTLIVSILGSVTLLGGLIIFRSLMRVYYSAKEGVKWW</sequence>
<keyword evidence="1" id="KW-0812">Transmembrane</keyword>
<accession>A0AB73RVJ0</accession>
<keyword evidence="1" id="KW-1133">Transmembrane helix</keyword>
<dbReference type="Proteomes" id="UP000220969">
    <property type="component" value="Unassembled WGS sequence"/>
</dbReference>
<dbReference type="AlphaFoldDB" id="A0AB73RVJ0"/>
<organism evidence="2">
    <name type="scientific">Bacillus toyonensis</name>
    <dbReference type="NCBI Taxonomy" id="155322"/>
    <lineage>
        <taxon>Bacteria</taxon>
        <taxon>Bacillati</taxon>
        <taxon>Bacillota</taxon>
        <taxon>Bacilli</taxon>
        <taxon>Bacillales</taxon>
        <taxon>Bacillaceae</taxon>
        <taxon>Bacillus</taxon>
        <taxon>Bacillus cereus group</taxon>
    </lineage>
</organism>
<comment type="caution">
    <text evidence="2">The sequence shown here is derived from an EMBL/GenBank/DDBJ whole genome shotgun (WGS) entry which is preliminary data.</text>
</comment>
<name>A0AB73RVJ0_9BACI</name>
<reference evidence="2" key="1">
    <citation type="submission" date="2017-09" db="EMBL/GenBank/DDBJ databases">
        <title>Large-scale bioinformatics analysis of Bacillus genomes uncovers conserved roles of natural products in bacterial physiology.</title>
        <authorList>
            <consortium name="Agbiome Team Llc"/>
            <person name="Bleich R.M."/>
            <person name="Kirk G.J."/>
            <person name="Santa Maria K.C."/>
            <person name="Allen S.E."/>
            <person name="Farag S."/>
            <person name="Shank E.A."/>
            <person name="Bowers A."/>
        </authorList>
    </citation>
    <scope>NUCLEOTIDE SEQUENCE</scope>
    <source>
        <strain evidence="2">AFS005430</strain>
    </source>
</reference>
<proteinExistence type="predicted"/>
<evidence type="ECO:0000256" key="1">
    <source>
        <dbReference type="SAM" id="Phobius"/>
    </source>
</evidence>
<evidence type="ECO:0000313" key="2">
    <source>
        <dbReference type="EMBL" id="PEI85876.1"/>
    </source>
</evidence>
<feature type="transmembrane region" description="Helical" evidence="1">
    <location>
        <begin position="54"/>
        <end position="76"/>
    </location>
</feature>
<gene>
    <name evidence="2" type="ORF">CN678_14285</name>
</gene>
<dbReference type="RefSeq" id="WP_071730319.1">
    <property type="nucleotide sequence ID" value="NZ_JAOPRA010000042.1"/>
</dbReference>